<feature type="region of interest" description="Disordered" evidence="1">
    <location>
        <begin position="34"/>
        <end position="58"/>
    </location>
</feature>
<name>A0AAE3MJR5_9FLAO</name>
<accession>A0AAE3MJR5</accession>
<dbReference type="Proteomes" id="UP001207116">
    <property type="component" value="Unassembled WGS sequence"/>
</dbReference>
<dbReference type="EMBL" id="JAPFQP010000001">
    <property type="protein sequence ID" value="MCX2718901.1"/>
    <property type="molecule type" value="Genomic_DNA"/>
</dbReference>
<evidence type="ECO:0000313" key="3">
    <source>
        <dbReference type="Proteomes" id="UP001207116"/>
    </source>
</evidence>
<proteinExistence type="predicted"/>
<sequence>MGFLESLADVATLGEFSRTKNLVEDTVDWMQDIKEADDSGTSKGSRYTGGNVKPKSDSPCCPRYQIVGDFLLNTNTGKVWQFDSVSNSFRGVPKKPSKGKYDIMVEEAKNLKDVLNEEITQFVKQYHPGQQVAKEKELKEKLISPIDRHLALMR</sequence>
<dbReference type="AlphaFoldDB" id="A0AAE3MJR5"/>
<evidence type="ECO:0000313" key="2">
    <source>
        <dbReference type="EMBL" id="MCX2718901.1"/>
    </source>
</evidence>
<organism evidence="2 3">
    <name type="scientific">Lentiprolixibacter aurantiacus</name>
    <dbReference type="NCBI Taxonomy" id="2993939"/>
    <lineage>
        <taxon>Bacteria</taxon>
        <taxon>Pseudomonadati</taxon>
        <taxon>Bacteroidota</taxon>
        <taxon>Flavobacteriia</taxon>
        <taxon>Flavobacteriales</taxon>
        <taxon>Flavobacteriaceae</taxon>
        <taxon>Lentiprolixibacter</taxon>
    </lineage>
</organism>
<gene>
    <name evidence="2" type="ORF">OO016_04735</name>
</gene>
<dbReference type="RefSeq" id="WP_266011258.1">
    <property type="nucleotide sequence ID" value="NZ_JAPFQP010000001.1"/>
</dbReference>
<keyword evidence="3" id="KW-1185">Reference proteome</keyword>
<protein>
    <submittedName>
        <fullName evidence="2">Uncharacterized protein</fullName>
    </submittedName>
</protein>
<comment type="caution">
    <text evidence="2">The sequence shown here is derived from an EMBL/GenBank/DDBJ whole genome shotgun (WGS) entry which is preliminary data.</text>
</comment>
<reference evidence="2" key="1">
    <citation type="submission" date="2022-11" db="EMBL/GenBank/DDBJ databases">
        <title>The characterization of three novel Bacteroidetes species and genomic analysis of their roles in tidal elemental geochemical cycles.</title>
        <authorList>
            <person name="Ma K.-J."/>
        </authorList>
    </citation>
    <scope>NUCLEOTIDE SEQUENCE</scope>
    <source>
        <strain evidence="2">M415</strain>
    </source>
</reference>
<evidence type="ECO:0000256" key="1">
    <source>
        <dbReference type="SAM" id="MobiDB-lite"/>
    </source>
</evidence>